<keyword evidence="2" id="KW-1185">Reference proteome</keyword>
<dbReference type="EMBL" id="JAUCMV010000001">
    <property type="protein sequence ID" value="KAK0429300.1"/>
    <property type="molecule type" value="Genomic_DNA"/>
</dbReference>
<evidence type="ECO:0000313" key="2">
    <source>
        <dbReference type="Proteomes" id="UP001175271"/>
    </source>
</evidence>
<gene>
    <name evidence="1" type="ORF">QR680_011304</name>
</gene>
<organism evidence="1 2">
    <name type="scientific">Steinernema hermaphroditum</name>
    <dbReference type="NCBI Taxonomy" id="289476"/>
    <lineage>
        <taxon>Eukaryota</taxon>
        <taxon>Metazoa</taxon>
        <taxon>Ecdysozoa</taxon>
        <taxon>Nematoda</taxon>
        <taxon>Chromadorea</taxon>
        <taxon>Rhabditida</taxon>
        <taxon>Tylenchina</taxon>
        <taxon>Panagrolaimomorpha</taxon>
        <taxon>Strongyloidoidea</taxon>
        <taxon>Steinernematidae</taxon>
        <taxon>Steinernema</taxon>
    </lineage>
</organism>
<dbReference type="Proteomes" id="UP001175271">
    <property type="component" value="Unassembled WGS sequence"/>
</dbReference>
<accession>A0AA39IT13</accession>
<reference evidence="1" key="1">
    <citation type="submission" date="2023-06" db="EMBL/GenBank/DDBJ databases">
        <title>Genomic analysis of the entomopathogenic nematode Steinernema hermaphroditum.</title>
        <authorList>
            <person name="Schwarz E.M."/>
            <person name="Heppert J.K."/>
            <person name="Baniya A."/>
            <person name="Schwartz H.T."/>
            <person name="Tan C.-H."/>
            <person name="Antoshechkin I."/>
            <person name="Sternberg P.W."/>
            <person name="Goodrich-Blair H."/>
            <person name="Dillman A.R."/>
        </authorList>
    </citation>
    <scope>NUCLEOTIDE SEQUENCE</scope>
    <source>
        <strain evidence="1">PS9179</strain>
        <tissue evidence="1">Whole animal</tissue>
    </source>
</reference>
<dbReference type="AlphaFoldDB" id="A0AA39IT13"/>
<proteinExistence type="predicted"/>
<sequence length="278" mass="32394">MDSVPVCFIEEVLSHFSRSFIQNALNLPGLYGDLAEGLLNRNYTFHFDVWLHFWFVGTDPWNSDPDAVPILNTDFNVEGRANHCGKICLAIHEPVAQELTFNRTFTKGLFSRANYANVISLRIYSREVSSDVAEIIGRLRITDLELIDSSQTWAWAFMEKLIEKKCLRKLDVCPRHVHLEKKHVDQLRRLLLQSQFCELKICVNLDCRVPVVAKIYETVRLHRDQMYKKKLLLSDKECRNAIGEHNCQEVGALEQLKKASKSWTEVKELFTQYRQFVF</sequence>
<name>A0AA39IT13_9BILA</name>
<protein>
    <submittedName>
        <fullName evidence="1">Uncharacterized protein</fullName>
    </submittedName>
</protein>
<comment type="caution">
    <text evidence="1">The sequence shown here is derived from an EMBL/GenBank/DDBJ whole genome shotgun (WGS) entry which is preliminary data.</text>
</comment>
<evidence type="ECO:0000313" key="1">
    <source>
        <dbReference type="EMBL" id="KAK0429300.1"/>
    </source>
</evidence>